<dbReference type="InterPro" id="IPR009057">
    <property type="entry name" value="Homeodomain-like_sf"/>
</dbReference>
<comment type="caution">
    <text evidence="6">The sequence shown here is derived from an EMBL/GenBank/DDBJ whole genome shotgun (WGS) entry which is preliminary data.</text>
</comment>
<keyword evidence="4" id="KW-0804">Transcription</keyword>
<dbReference type="Gene3D" id="1.10.10.60">
    <property type="entry name" value="Homeodomain-like"/>
    <property type="match status" value="1"/>
</dbReference>
<feature type="domain" description="Sigma-54 factor interaction" evidence="5">
    <location>
        <begin position="306"/>
        <end position="510"/>
    </location>
</feature>
<evidence type="ECO:0000256" key="3">
    <source>
        <dbReference type="ARBA" id="ARBA00023015"/>
    </source>
</evidence>
<dbReference type="PROSITE" id="PS50045">
    <property type="entry name" value="SIGMA54_INTERACT_4"/>
    <property type="match status" value="1"/>
</dbReference>
<dbReference type="OrthoDB" id="9771372at2"/>
<dbReference type="GO" id="GO:0000156">
    <property type="term" value="F:phosphorelay response regulator activity"/>
    <property type="evidence" value="ECO:0007669"/>
    <property type="project" value="InterPro"/>
</dbReference>
<name>A0A0M0KW00_9BACI</name>
<dbReference type="Gene3D" id="1.10.8.60">
    <property type="match status" value="1"/>
</dbReference>
<dbReference type="GO" id="GO:0043565">
    <property type="term" value="F:sequence-specific DNA binding"/>
    <property type="evidence" value="ECO:0007669"/>
    <property type="project" value="InterPro"/>
</dbReference>
<dbReference type="RefSeq" id="WP_053402790.1">
    <property type="nucleotide sequence ID" value="NZ_LILC01000023.1"/>
</dbReference>
<gene>
    <name evidence="6" type="ORF">AMD01_17790</name>
</gene>
<accession>A0A0M0KW00</accession>
<dbReference type="InterPro" id="IPR027417">
    <property type="entry name" value="P-loop_NTPase"/>
</dbReference>
<dbReference type="InterPro" id="IPR058031">
    <property type="entry name" value="AAA_lid_NorR"/>
</dbReference>
<evidence type="ECO:0000259" key="5">
    <source>
        <dbReference type="PROSITE" id="PS50045"/>
    </source>
</evidence>
<dbReference type="AlphaFoldDB" id="A0A0M0KW00"/>
<dbReference type="Gene3D" id="3.40.50.300">
    <property type="entry name" value="P-loop containing nucleotide triphosphate hydrolases"/>
    <property type="match status" value="1"/>
</dbReference>
<dbReference type="EMBL" id="LILC01000023">
    <property type="protein sequence ID" value="KOO42984.1"/>
    <property type="molecule type" value="Genomic_DNA"/>
</dbReference>
<dbReference type="Proteomes" id="UP000037558">
    <property type="component" value="Unassembled WGS sequence"/>
</dbReference>
<dbReference type="Pfam" id="PF02954">
    <property type="entry name" value="HTH_8"/>
    <property type="match status" value="1"/>
</dbReference>
<keyword evidence="2" id="KW-0067">ATP-binding</keyword>
<dbReference type="PRINTS" id="PR01590">
    <property type="entry name" value="HTHFIS"/>
</dbReference>
<dbReference type="Gene3D" id="3.40.50.10660">
    <property type="entry name" value="PrpR receptor domain-like"/>
    <property type="match status" value="1"/>
</dbReference>
<organism evidence="6 7">
    <name type="scientific">Priestia koreensis</name>
    <dbReference type="NCBI Taxonomy" id="284581"/>
    <lineage>
        <taxon>Bacteria</taxon>
        <taxon>Bacillati</taxon>
        <taxon>Bacillota</taxon>
        <taxon>Bacilli</taxon>
        <taxon>Bacillales</taxon>
        <taxon>Bacillaceae</taxon>
        <taxon>Priestia</taxon>
    </lineage>
</organism>
<proteinExistence type="predicted"/>
<dbReference type="Gene3D" id="3.40.50.2300">
    <property type="match status" value="1"/>
</dbReference>
<evidence type="ECO:0000256" key="4">
    <source>
        <dbReference type="ARBA" id="ARBA00023163"/>
    </source>
</evidence>
<protein>
    <recommendedName>
        <fullName evidence="5">Sigma-54 factor interaction domain-containing protein</fullName>
    </recommendedName>
</protein>
<dbReference type="InterPro" id="IPR002078">
    <property type="entry name" value="Sigma_54_int"/>
</dbReference>
<dbReference type="SUPFAM" id="SSF52540">
    <property type="entry name" value="P-loop containing nucleoside triphosphate hydrolases"/>
    <property type="match status" value="1"/>
</dbReference>
<evidence type="ECO:0000313" key="7">
    <source>
        <dbReference type="Proteomes" id="UP000037558"/>
    </source>
</evidence>
<dbReference type="SUPFAM" id="SSF46689">
    <property type="entry name" value="Homeodomain-like"/>
    <property type="match status" value="1"/>
</dbReference>
<dbReference type="GO" id="GO:0006355">
    <property type="term" value="P:regulation of DNA-templated transcription"/>
    <property type="evidence" value="ECO:0007669"/>
    <property type="project" value="InterPro"/>
</dbReference>
<evidence type="ECO:0000313" key="6">
    <source>
        <dbReference type="EMBL" id="KOO42984.1"/>
    </source>
</evidence>
<dbReference type="InterPro" id="IPR002197">
    <property type="entry name" value="HTH_Fis"/>
</dbReference>
<evidence type="ECO:0000256" key="1">
    <source>
        <dbReference type="ARBA" id="ARBA00022741"/>
    </source>
</evidence>
<dbReference type="PATRIC" id="fig|284581.3.peg.3070"/>
<dbReference type="PANTHER" id="PTHR32071">
    <property type="entry name" value="TRANSCRIPTIONAL REGULATORY PROTEIN"/>
    <property type="match status" value="1"/>
</dbReference>
<evidence type="ECO:0000256" key="2">
    <source>
        <dbReference type="ARBA" id="ARBA00022840"/>
    </source>
</evidence>
<dbReference type="InterPro" id="IPR010524">
    <property type="entry name" value="Sig_transdc_resp-reg_PrpR_N"/>
</dbReference>
<dbReference type="GO" id="GO:0005524">
    <property type="term" value="F:ATP binding"/>
    <property type="evidence" value="ECO:0007669"/>
    <property type="project" value="UniProtKB-KW"/>
</dbReference>
<dbReference type="Pfam" id="PF06506">
    <property type="entry name" value="PrpR_N"/>
    <property type="match status" value="1"/>
</dbReference>
<dbReference type="SUPFAM" id="SSF159800">
    <property type="entry name" value="PrpR receptor domain-like"/>
    <property type="match status" value="1"/>
</dbReference>
<keyword evidence="7" id="KW-1185">Reference proteome</keyword>
<reference evidence="7" key="1">
    <citation type="submission" date="2015-08" db="EMBL/GenBank/DDBJ databases">
        <title>Fjat-14210 dsm16467.</title>
        <authorList>
            <person name="Liu B."/>
            <person name="Wang J."/>
            <person name="Zhu Y."/>
            <person name="Liu G."/>
            <person name="Chen Q."/>
            <person name="Chen Z."/>
            <person name="Lan J."/>
            <person name="Che J."/>
            <person name="Ge C."/>
            <person name="Shi H."/>
            <person name="Pan Z."/>
            <person name="Liu X."/>
        </authorList>
    </citation>
    <scope>NUCLEOTIDE SEQUENCE [LARGE SCALE GENOMIC DNA]</scope>
    <source>
        <strain evidence="7">DSM 16467</strain>
    </source>
</reference>
<keyword evidence="3" id="KW-0805">Transcription regulation</keyword>
<dbReference type="Pfam" id="PF14532">
    <property type="entry name" value="Sigma54_activ_2"/>
    <property type="match status" value="1"/>
</dbReference>
<dbReference type="STRING" id="284581.AMD01_17790"/>
<keyword evidence="1" id="KW-0547">Nucleotide-binding</keyword>
<sequence length="585" mass="66197">MIKALVIAPYQGMMELLKEVSREVEGVEIQAELGNLQTGVQIAARAERQGIDVIISRGGTASMIQSAVHVPVIDIQVSGYDVLRILTLVKSFSGKSAIVGFPNISQGAATICKLLDFDIETVTIHHDQDVTEKLLALKEKNVEVVIGDVVTVEYAKKLGMTGVLITSGREALMSAFDEAKRVYKVFQALNKDVSLYRSILEFDERAIAIMNQQGELVYCNRVFNNQVGEKIATLNEMNEVVHRTIASQHVEEALLFIEGELWNVVSRLDGENVLLYLEHYTPTLDDNQQRYEQAIDVRQTLPPMVLSGKSGAIETVHKLVQEHAQHPEPIWISGEPGVGKQVVAQQIYSLSKRQPFVIIRGKQMSNDLLRALVSQAFLAQYKDAVVFLKDIDYLDLVVQRNFYEYICGQKNRGSIKWIVSTTGDIESQIKKGLFLEELYRELGTIRINVPPLRHRPEDIEHLIQFFISDSYATFGNEVVGVRKDALDLFVSYEWPGNVRQLKKVIEQLIAQSSGYYVEREDVASVLRSQHAYTQRDFEHHIKIDGTLEEIEKEIISKVLEEENFNQSKAAKRLGINRSTLWRKLK</sequence>
<dbReference type="Pfam" id="PF25601">
    <property type="entry name" value="AAA_lid_14"/>
    <property type="match status" value="1"/>
</dbReference>